<evidence type="ECO:0000256" key="3">
    <source>
        <dbReference type="ARBA" id="ARBA00022475"/>
    </source>
</evidence>
<keyword evidence="13" id="KW-1185">Reference proteome</keyword>
<name>A0ABV4U5U7_9BACT</name>
<evidence type="ECO:0000256" key="7">
    <source>
        <dbReference type="SAM" id="MobiDB-lite"/>
    </source>
</evidence>
<reference evidence="12 13" key="1">
    <citation type="submission" date="2024-08" db="EMBL/GenBank/DDBJ databases">
        <title>Whole-genome sequencing of halo(alkali)philic microorganisms from hypersaline lakes.</title>
        <authorList>
            <person name="Sorokin D.Y."/>
            <person name="Merkel A.Y."/>
            <person name="Messina E."/>
            <person name="Yakimov M."/>
        </authorList>
    </citation>
    <scope>NUCLEOTIDE SEQUENCE [LARGE SCALE GENOMIC DNA]</scope>
    <source>
        <strain evidence="12 13">AB-hyl4</strain>
    </source>
</reference>
<keyword evidence="9" id="KW-0732">Signal</keyword>
<feature type="region of interest" description="Disordered" evidence="7">
    <location>
        <begin position="37"/>
        <end position="64"/>
    </location>
</feature>
<dbReference type="InterPro" id="IPR049278">
    <property type="entry name" value="MS_channel_C"/>
</dbReference>
<feature type="compositionally biased region" description="Low complexity" evidence="7">
    <location>
        <begin position="37"/>
        <end position="52"/>
    </location>
</feature>
<dbReference type="Pfam" id="PF00924">
    <property type="entry name" value="MS_channel_2nd"/>
    <property type="match status" value="1"/>
</dbReference>
<dbReference type="InterPro" id="IPR023408">
    <property type="entry name" value="MscS_beta-dom_sf"/>
</dbReference>
<dbReference type="SUPFAM" id="SSF82861">
    <property type="entry name" value="Mechanosensitive channel protein MscS (YggB), transmembrane region"/>
    <property type="match status" value="1"/>
</dbReference>
<dbReference type="SUPFAM" id="SSF50182">
    <property type="entry name" value="Sm-like ribonucleoproteins"/>
    <property type="match status" value="1"/>
</dbReference>
<comment type="similarity">
    <text evidence="2">Belongs to the MscS (TC 1.A.23) family.</text>
</comment>
<feature type="transmembrane region" description="Helical" evidence="8">
    <location>
        <begin position="320"/>
        <end position="341"/>
    </location>
</feature>
<evidence type="ECO:0000256" key="9">
    <source>
        <dbReference type="SAM" id="SignalP"/>
    </source>
</evidence>
<gene>
    <name evidence="12" type="ORF">ACERK3_11850</name>
</gene>
<evidence type="ECO:0000259" key="10">
    <source>
        <dbReference type="Pfam" id="PF00924"/>
    </source>
</evidence>
<evidence type="ECO:0000256" key="1">
    <source>
        <dbReference type="ARBA" id="ARBA00004651"/>
    </source>
</evidence>
<dbReference type="Gene3D" id="1.10.287.1260">
    <property type="match status" value="1"/>
</dbReference>
<evidence type="ECO:0000256" key="8">
    <source>
        <dbReference type="SAM" id="Phobius"/>
    </source>
</evidence>
<protein>
    <submittedName>
        <fullName evidence="12">Mechanosensitive ion channel domain-containing protein</fullName>
    </submittedName>
</protein>
<evidence type="ECO:0000259" key="11">
    <source>
        <dbReference type="Pfam" id="PF21082"/>
    </source>
</evidence>
<dbReference type="InterPro" id="IPR010920">
    <property type="entry name" value="LSM_dom_sf"/>
</dbReference>
<feature type="signal peptide" evidence="9">
    <location>
        <begin position="1"/>
        <end position="29"/>
    </location>
</feature>
<dbReference type="SUPFAM" id="SSF82689">
    <property type="entry name" value="Mechanosensitive channel protein MscS (YggB), C-terminal domain"/>
    <property type="match status" value="1"/>
</dbReference>
<dbReference type="RefSeq" id="WP_425345895.1">
    <property type="nucleotide sequence ID" value="NZ_JBGUBD010000006.1"/>
</dbReference>
<keyword evidence="5 8" id="KW-1133">Transmembrane helix</keyword>
<comment type="subcellular location">
    <subcellularLocation>
        <location evidence="1">Cell membrane</location>
        <topology evidence="1">Multi-pass membrane protein</topology>
    </subcellularLocation>
</comment>
<dbReference type="InterPro" id="IPR011014">
    <property type="entry name" value="MscS_channel_TM-2"/>
</dbReference>
<feature type="transmembrane region" description="Helical" evidence="8">
    <location>
        <begin position="238"/>
        <end position="258"/>
    </location>
</feature>
<evidence type="ECO:0000256" key="4">
    <source>
        <dbReference type="ARBA" id="ARBA00022692"/>
    </source>
</evidence>
<evidence type="ECO:0000256" key="6">
    <source>
        <dbReference type="ARBA" id="ARBA00023136"/>
    </source>
</evidence>
<dbReference type="InterPro" id="IPR006685">
    <property type="entry name" value="MscS_channel_2nd"/>
</dbReference>
<dbReference type="PANTHER" id="PTHR30566">
    <property type="entry name" value="YNAI-RELATED MECHANOSENSITIVE ION CHANNEL"/>
    <property type="match status" value="1"/>
</dbReference>
<dbReference type="EMBL" id="JBGUBD010000006">
    <property type="protein sequence ID" value="MFA9478978.1"/>
    <property type="molecule type" value="Genomic_DNA"/>
</dbReference>
<evidence type="ECO:0000256" key="5">
    <source>
        <dbReference type="ARBA" id="ARBA00022989"/>
    </source>
</evidence>
<dbReference type="InterPro" id="IPR011066">
    <property type="entry name" value="MscS_channel_C_sf"/>
</dbReference>
<dbReference type="PANTHER" id="PTHR30566:SF5">
    <property type="entry name" value="MECHANOSENSITIVE ION CHANNEL PROTEIN 1, MITOCHONDRIAL-RELATED"/>
    <property type="match status" value="1"/>
</dbReference>
<organism evidence="12 13">
    <name type="scientific">Natronomicrosphaera hydrolytica</name>
    <dbReference type="NCBI Taxonomy" id="3242702"/>
    <lineage>
        <taxon>Bacteria</taxon>
        <taxon>Pseudomonadati</taxon>
        <taxon>Planctomycetota</taxon>
        <taxon>Phycisphaerae</taxon>
        <taxon>Phycisphaerales</taxon>
        <taxon>Phycisphaeraceae</taxon>
        <taxon>Natronomicrosphaera</taxon>
    </lineage>
</organism>
<dbReference type="Gene3D" id="3.30.70.100">
    <property type="match status" value="1"/>
</dbReference>
<accession>A0ABV4U5U7</accession>
<evidence type="ECO:0000313" key="12">
    <source>
        <dbReference type="EMBL" id="MFA9478978.1"/>
    </source>
</evidence>
<proteinExistence type="inferred from homology"/>
<feature type="domain" description="Mechanosensitive ion channel MscS" evidence="10">
    <location>
        <begin position="405"/>
        <end position="471"/>
    </location>
</feature>
<dbReference type="Pfam" id="PF21082">
    <property type="entry name" value="MS_channel_3rd"/>
    <property type="match status" value="1"/>
</dbReference>
<keyword evidence="6 8" id="KW-0472">Membrane</keyword>
<feature type="domain" description="Mechanosensitive ion channel MscS C-terminal" evidence="11">
    <location>
        <begin position="480"/>
        <end position="576"/>
    </location>
</feature>
<feature type="chain" id="PRO_5045257603" evidence="9">
    <location>
        <begin position="30"/>
        <end position="617"/>
    </location>
</feature>
<dbReference type="Proteomes" id="UP001575105">
    <property type="component" value="Unassembled WGS sequence"/>
</dbReference>
<feature type="transmembrane region" description="Helical" evidence="8">
    <location>
        <begin position="362"/>
        <end position="381"/>
    </location>
</feature>
<comment type="caution">
    <text evidence="12">The sequence shown here is derived from an EMBL/GenBank/DDBJ whole genome shotgun (WGS) entry which is preliminary data.</text>
</comment>
<evidence type="ECO:0000256" key="2">
    <source>
        <dbReference type="ARBA" id="ARBA00008017"/>
    </source>
</evidence>
<keyword evidence="3" id="KW-1003">Cell membrane</keyword>
<evidence type="ECO:0000313" key="13">
    <source>
        <dbReference type="Proteomes" id="UP001575105"/>
    </source>
</evidence>
<sequence>MRQTLLLPMMLLFLLVVLWLPGGSAVAQADEAGPAGDAVAADASADDASSGWPEPPAPSPRPDAARMALDLSSPRATLLRTYFPAINRINREEGDLDEAWRHVLATMQWQDVMSEEGARLAAKRLLDVFDRLGEIRDDDLPGERDLADVDINRFIFFPHPVRHVWVWESLERFDRWPDGQIVFVRTNAGWQFSAETVAGIEALAQSMAPLPPRHLAPQVHATEQFMNVLGPTFHQTPYWGWLVLLGGIFAGLVAGKLVSAALRRAGDRLEQRGWPARALLFQDVASPASLALFGLGLAMGLEALVLTEELTELRGQVFQFLYLFALGWFLFNLVNIIEVALRRATERTSGMLDDIVVTLIRRALRIFLVVMFALVVAENVFDLNVTAWIAGFGIVGLGISLAAQDSIRNLFGSITVLLDKPFKVGDFITFDGQSGGVESIGFRSTRMRLLTGHLLTIPNARFIDSNVENITARPAIRRHMNISITYDTPTEKLEEAVQIVKDILNSEEVVEEGRFDMEKSPPRAAFDALNADNLNITALYWYQIAGDPDRGFFTYINHCQLVNIKLITAFREAGIDFAFPTQTLYLAGDQDRELSVRMLRDDPSSNGASTEPQPRPS</sequence>
<feature type="transmembrane region" description="Helical" evidence="8">
    <location>
        <begin position="279"/>
        <end position="300"/>
    </location>
</feature>
<keyword evidence="4 8" id="KW-0812">Transmembrane</keyword>
<dbReference type="Gene3D" id="2.30.30.60">
    <property type="match status" value="1"/>
</dbReference>